<evidence type="ECO:0000313" key="3">
    <source>
        <dbReference type="Proteomes" id="UP000324611"/>
    </source>
</evidence>
<name>A0A5B2W2V5_9BACT</name>
<keyword evidence="1" id="KW-0812">Transmembrane</keyword>
<evidence type="ECO:0000256" key="1">
    <source>
        <dbReference type="SAM" id="Phobius"/>
    </source>
</evidence>
<evidence type="ECO:0000313" key="2">
    <source>
        <dbReference type="EMBL" id="KAA2244827.1"/>
    </source>
</evidence>
<comment type="caution">
    <text evidence="2">The sequence shown here is derived from an EMBL/GenBank/DDBJ whole genome shotgun (WGS) entry which is preliminary data.</text>
</comment>
<reference evidence="2 3" key="1">
    <citation type="submission" date="2019-09" db="EMBL/GenBank/DDBJ databases">
        <title>Chitinophaga ginsengihumi sp. nov., isolated from soil of ginseng rhizosphere.</title>
        <authorList>
            <person name="Lee J."/>
        </authorList>
    </citation>
    <scope>NUCLEOTIDE SEQUENCE [LARGE SCALE GENOMIC DNA]</scope>
    <source>
        <strain evidence="2 3">BN140078</strain>
    </source>
</reference>
<sequence>MKRPFNAEEIKILRKGSSPKINESDSALSGCLLFSFLLIAFVVLGITLNTYLSVFWSALLPWPVIGLIYFLFHVAGQKKVTHRFGHALVETVRATNILLSHAAGEYTISVLYQEGEISWAGEITIVYFGDNEEKFRQLLEEKGMNAMSPETGYQMTLDTLFAFSNETMLVRFEPQKQSSAYNLPNGALSDYFRTAYNLVRSEKTGELLFINLDSGTKEYFSNNISFESRNIIYGSYL</sequence>
<feature type="transmembrane region" description="Helical" evidence="1">
    <location>
        <begin position="27"/>
        <end position="48"/>
    </location>
</feature>
<gene>
    <name evidence="2" type="ORF">F0L74_02350</name>
</gene>
<organism evidence="2 3">
    <name type="scientific">Chitinophaga agrisoli</name>
    <dbReference type="NCBI Taxonomy" id="2607653"/>
    <lineage>
        <taxon>Bacteria</taxon>
        <taxon>Pseudomonadati</taxon>
        <taxon>Bacteroidota</taxon>
        <taxon>Chitinophagia</taxon>
        <taxon>Chitinophagales</taxon>
        <taxon>Chitinophagaceae</taxon>
        <taxon>Chitinophaga</taxon>
    </lineage>
</organism>
<dbReference type="EMBL" id="VUOC01000001">
    <property type="protein sequence ID" value="KAA2244827.1"/>
    <property type="molecule type" value="Genomic_DNA"/>
</dbReference>
<dbReference type="AlphaFoldDB" id="A0A5B2W2V5"/>
<accession>A0A5B2W2V5</accession>
<protein>
    <submittedName>
        <fullName evidence="2">Uncharacterized protein</fullName>
    </submittedName>
</protein>
<keyword evidence="1" id="KW-1133">Transmembrane helix</keyword>
<keyword evidence="1" id="KW-0472">Membrane</keyword>
<reference evidence="2 3" key="2">
    <citation type="submission" date="2019-09" db="EMBL/GenBank/DDBJ databases">
        <authorList>
            <person name="Jin C."/>
        </authorList>
    </citation>
    <scope>NUCLEOTIDE SEQUENCE [LARGE SCALE GENOMIC DNA]</scope>
    <source>
        <strain evidence="2 3">BN140078</strain>
    </source>
</reference>
<dbReference type="RefSeq" id="WP_149836223.1">
    <property type="nucleotide sequence ID" value="NZ_VUOC01000001.1"/>
</dbReference>
<dbReference type="Proteomes" id="UP000324611">
    <property type="component" value="Unassembled WGS sequence"/>
</dbReference>
<keyword evidence="3" id="KW-1185">Reference proteome</keyword>
<feature type="transmembrane region" description="Helical" evidence="1">
    <location>
        <begin position="54"/>
        <end position="75"/>
    </location>
</feature>
<proteinExistence type="predicted"/>